<evidence type="ECO:0000313" key="7">
    <source>
        <dbReference type="Proteomes" id="UP001642487"/>
    </source>
</evidence>
<name>A0ABP0YVE7_9ROSI</name>
<dbReference type="SUPFAM" id="SSF101148">
    <property type="entry name" value="Plant invertase/pectin methylesterase inhibitor"/>
    <property type="match status" value="1"/>
</dbReference>
<keyword evidence="7" id="KW-1185">Reference proteome</keyword>
<evidence type="ECO:0000256" key="2">
    <source>
        <dbReference type="ARBA" id="ARBA00023157"/>
    </source>
</evidence>
<keyword evidence="2" id="KW-1015">Disulfide bond</keyword>
<dbReference type="PANTHER" id="PTHR36710">
    <property type="entry name" value="PECTINESTERASE INHIBITOR-LIKE"/>
    <property type="match status" value="1"/>
</dbReference>
<accession>A0ABP0YVE7</accession>
<proteinExistence type="inferred from homology"/>
<dbReference type="CDD" id="cd15797">
    <property type="entry name" value="PMEI"/>
    <property type="match status" value="1"/>
</dbReference>
<protein>
    <recommendedName>
        <fullName evidence="5">Pectinesterase inhibitor domain-containing protein</fullName>
    </recommendedName>
</protein>
<keyword evidence="1 4" id="KW-0732">Signal</keyword>
<dbReference type="Proteomes" id="UP001642487">
    <property type="component" value="Chromosome 6"/>
</dbReference>
<reference evidence="6 7" key="1">
    <citation type="submission" date="2024-03" db="EMBL/GenBank/DDBJ databases">
        <authorList>
            <person name="Gkanogiannis A."/>
            <person name="Becerra Lopez-Lavalle L."/>
        </authorList>
    </citation>
    <scope>NUCLEOTIDE SEQUENCE [LARGE SCALE GENOMIC DNA]</scope>
</reference>
<evidence type="ECO:0000259" key="5">
    <source>
        <dbReference type="SMART" id="SM00856"/>
    </source>
</evidence>
<evidence type="ECO:0000256" key="1">
    <source>
        <dbReference type="ARBA" id="ARBA00022729"/>
    </source>
</evidence>
<dbReference type="InterPro" id="IPR034086">
    <property type="entry name" value="PMEI_plant"/>
</dbReference>
<feature type="chain" id="PRO_5046496993" description="Pectinesterase inhibitor domain-containing protein" evidence="4">
    <location>
        <begin position="25"/>
        <end position="182"/>
    </location>
</feature>
<dbReference type="InterPro" id="IPR052421">
    <property type="entry name" value="PCW_Enzyme_Inhibitor"/>
</dbReference>
<organism evidence="6 7">
    <name type="scientific">Citrullus colocynthis</name>
    <name type="common">colocynth</name>
    <dbReference type="NCBI Taxonomy" id="252529"/>
    <lineage>
        <taxon>Eukaryota</taxon>
        <taxon>Viridiplantae</taxon>
        <taxon>Streptophyta</taxon>
        <taxon>Embryophyta</taxon>
        <taxon>Tracheophyta</taxon>
        <taxon>Spermatophyta</taxon>
        <taxon>Magnoliopsida</taxon>
        <taxon>eudicotyledons</taxon>
        <taxon>Gunneridae</taxon>
        <taxon>Pentapetalae</taxon>
        <taxon>rosids</taxon>
        <taxon>fabids</taxon>
        <taxon>Cucurbitales</taxon>
        <taxon>Cucurbitaceae</taxon>
        <taxon>Benincaseae</taxon>
        <taxon>Citrullus</taxon>
    </lineage>
</organism>
<dbReference type="InterPro" id="IPR035513">
    <property type="entry name" value="Invertase/methylesterase_inhib"/>
</dbReference>
<comment type="similarity">
    <text evidence="3">Belongs to the PMEI family.</text>
</comment>
<dbReference type="PANTHER" id="PTHR36710:SF4">
    <property type="entry name" value="PLANT INVERTASE_PECTIN METHYLESTERASE INHIBITOR SUPERFAMILY PROTEIN"/>
    <property type="match status" value="1"/>
</dbReference>
<dbReference type="Pfam" id="PF04043">
    <property type="entry name" value="PMEI"/>
    <property type="match status" value="1"/>
</dbReference>
<feature type="signal peptide" evidence="4">
    <location>
        <begin position="1"/>
        <end position="24"/>
    </location>
</feature>
<dbReference type="SMART" id="SM00856">
    <property type="entry name" value="PMEI"/>
    <property type="match status" value="1"/>
</dbReference>
<sequence>MAKSNLPTFLSLLFLITISFRSSASQNDVVASSICPKTRNPHFCATVVKSAATADLKVLASYTLNLAHTNAGHSLRLARSLAATVASPLLKHRYSSCSVSYGRAFAQIGEAQKHLADGDYLDVTDLTAGVVAAVDKCLADFKKPPVDASGLTKKGNTLEDLCSIVLVLADLLPGVRNDGIGN</sequence>
<evidence type="ECO:0000256" key="3">
    <source>
        <dbReference type="ARBA" id="ARBA00038471"/>
    </source>
</evidence>
<evidence type="ECO:0000313" key="6">
    <source>
        <dbReference type="EMBL" id="CAK9323907.1"/>
    </source>
</evidence>
<dbReference type="EMBL" id="OZ021740">
    <property type="protein sequence ID" value="CAK9323907.1"/>
    <property type="molecule type" value="Genomic_DNA"/>
</dbReference>
<feature type="domain" description="Pectinesterase inhibitor" evidence="5">
    <location>
        <begin position="26"/>
        <end position="168"/>
    </location>
</feature>
<dbReference type="Gene3D" id="1.20.140.40">
    <property type="entry name" value="Invertase/pectin methylesterase inhibitor family protein"/>
    <property type="match status" value="1"/>
</dbReference>
<gene>
    <name evidence="6" type="ORF">CITCOLO1_LOCUS16122</name>
</gene>
<evidence type="ECO:0000256" key="4">
    <source>
        <dbReference type="SAM" id="SignalP"/>
    </source>
</evidence>
<dbReference type="NCBIfam" id="TIGR01614">
    <property type="entry name" value="PME_inhib"/>
    <property type="match status" value="1"/>
</dbReference>
<dbReference type="InterPro" id="IPR006501">
    <property type="entry name" value="Pectinesterase_inhib_dom"/>
</dbReference>